<dbReference type="Proteomes" id="UP000594008">
    <property type="component" value="Chromosome"/>
</dbReference>
<protein>
    <submittedName>
        <fullName evidence="2">Uncharacterized protein</fullName>
    </submittedName>
</protein>
<keyword evidence="3" id="KW-1185">Reference proteome</keyword>
<accession>A0A7M2T4N3</accession>
<dbReference type="KEGG" id="schf:IPT68_26105"/>
<organism evidence="2 3">
    <name type="scientific">Streptomyces chromofuscus</name>
    <dbReference type="NCBI Taxonomy" id="42881"/>
    <lineage>
        <taxon>Bacteria</taxon>
        <taxon>Bacillati</taxon>
        <taxon>Actinomycetota</taxon>
        <taxon>Actinomycetes</taxon>
        <taxon>Kitasatosporales</taxon>
        <taxon>Streptomycetaceae</taxon>
        <taxon>Streptomyces</taxon>
    </lineage>
</organism>
<gene>
    <name evidence="2" type="ORF">IPT68_26105</name>
</gene>
<dbReference type="RefSeq" id="WP_189701130.1">
    <property type="nucleotide sequence ID" value="NZ_BMTA01000024.1"/>
</dbReference>
<feature type="region of interest" description="Disordered" evidence="1">
    <location>
        <begin position="31"/>
        <end position="61"/>
    </location>
</feature>
<evidence type="ECO:0000256" key="1">
    <source>
        <dbReference type="SAM" id="MobiDB-lite"/>
    </source>
</evidence>
<proteinExistence type="predicted"/>
<sequence length="61" mass="7242">MFEYEVHRTRSAELLRRAERERLAREAVRRARAARHEAAERSAESEAHTGRPRDNRFPRVA</sequence>
<reference evidence="2 3" key="1">
    <citation type="submission" date="2020-10" db="EMBL/GenBank/DDBJ databases">
        <title>Streptomyces chromofuscus complate genome analysis.</title>
        <authorList>
            <person name="Anwar N."/>
        </authorList>
    </citation>
    <scope>NUCLEOTIDE SEQUENCE [LARGE SCALE GENOMIC DNA]</scope>
    <source>
        <strain evidence="2 3">DSM 40273</strain>
    </source>
</reference>
<dbReference type="EMBL" id="CP063374">
    <property type="protein sequence ID" value="QOV43214.1"/>
    <property type="molecule type" value="Genomic_DNA"/>
</dbReference>
<dbReference type="AlphaFoldDB" id="A0A7M2T4N3"/>
<evidence type="ECO:0000313" key="2">
    <source>
        <dbReference type="EMBL" id="QOV43214.1"/>
    </source>
</evidence>
<evidence type="ECO:0000313" key="3">
    <source>
        <dbReference type="Proteomes" id="UP000594008"/>
    </source>
</evidence>
<name>A0A7M2T4N3_STRCW</name>